<reference evidence="4" key="1">
    <citation type="journal article" date="2019" name="Int. J. Syst. Evol. Microbiol.">
        <title>The Global Catalogue of Microorganisms (GCM) 10K type strain sequencing project: providing services to taxonomists for standard genome sequencing and annotation.</title>
        <authorList>
            <consortium name="The Broad Institute Genomics Platform"/>
            <consortium name="The Broad Institute Genome Sequencing Center for Infectious Disease"/>
            <person name="Wu L."/>
            <person name="Ma J."/>
        </authorList>
    </citation>
    <scope>NUCLEOTIDE SEQUENCE [LARGE SCALE GENOMIC DNA]</scope>
    <source>
        <strain evidence="4">JCM 17666</strain>
    </source>
</reference>
<dbReference type="SUPFAM" id="SSF54427">
    <property type="entry name" value="NTF2-like"/>
    <property type="match status" value="1"/>
</dbReference>
<evidence type="ECO:0000256" key="1">
    <source>
        <dbReference type="ARBA" id="ARBA00009570"/>
    </source>
</evidence>
<comment type="caution">
    <text evidence="3">The sequence shown here is derived from an EMBL/GenBank/DDBJ whole genome shotgun (WGS) entry which is preliminary data.</text>
</comment>
<evidence type="ECO:0000256" key="2">
    <source>
        <dbReference type="ARBA" id="ARBA00023002"/>
    </source>
</evidence>
<proteinExistence type="inferred from homology"/>
<dbReference type="PANTHER" id="PTHR41534">
    <property type="entry name" value="BLR3401 PROTEIN"/>
    <property type="match status" value="1"/>
</dbReference>
<dbReference type="EMBL" id="BAABFO010000016">
    <property type="protein sequence ID" value="GAA4337157.1"/>
    <property type="molecule type" value="Genomic_DNA"/>
</dbReference>
<dbReference type="RefSeq" id="WP_345250909.1">
    <property type="nucleotide sequence ID" value="NZ_BAABFO010000016.1"/>
</dbReference>
<name>A0ABP8HBS5_9BURK</name>
<comment type="similarity">
    <text evidence="1">Belongs to the bacterial ring-hydroxylating dioxygenase beta subunit family.</text>
</comment>
<dbReference type="Gene3D" id="3.10.450.50">
    <property type="match status" value="1"/>
</dbReference>
<dbReference type="InterPro" id="IPR000391">
    <property type="entry name" value="Rng_hydr_dOase-bsu"/>
</dbReference>
<keyword evidence="3" id="KW-0223">Dioxygenase</keyword>
<organism evidence="3 4">
    <name type="scientific">Pigmentiphaga soli</name>
    <dbReference type="NCBI Taxonomy" id="1007095"/>
    <lineage>
        <taxon>Bacteria</taxon>
        <taxon>Pseudomonadati</taxon>
        <taxon>Pseudomonadota</taxon>
        <taxon>Betaproteobacteria</taxon>
        <taxon>Burkholderiales</taxon>
        <taxon>Alcaligenaceae</taxon>
        <taxon>Pigmentiphaga</taxon>
    </lineage>
</organism>
<dbReference type="PANTHER" id="PTHR41534:SF2">
    <property type="entry name" value="3-PHENYLPROPIONATE_CINNAMIC ACID DIOXYGENASE SUBUNIT BETA"/>
    <property type="match status" value="1"/>
</dbReference>
<accession>A0ABP8HBS5</accession>
<evidence type="ECO:0000313" key="3">
    <source>
        <dbReference type="EMBL" id="GAA4337157.1"/>
    </source>
</evidence>
<keyword evidence="4" id="KW-1185">Reference proteome</keyword>
<gene>
    <name evidence="3" type="ORF">GCM10023144_32430</name>
</gene>
<dbReference type="GO" id="GO:0051213">
    <property type="term" value="F:dioxygenase activity"/>
    <property type="evidence" value="ECO:0007669"/>
    <property type="project" value="UniProtKB-KW"/>
</dbReference>
<keyword evidence="2" id="KW-0560">Oxidoreductase</keyword>
<dbReference type="CDD" id="cd00667">
    <property type="entry name" value="ring_hydroxylating_dioxygenases_beta"/>
    <property type="match status" value="1"/>
</dbReference>
<dbReference type="Proteomes" id="UP001501671">
    <property type="component" value="Unassembled WGS sequence"/>
</dbReference>
<dbReference type="InterPro" id="IPR032710">
    <property type="entry name" value="NTF2-like_dom_sf"/>
</dbReference>
<protein>
    <submittedName>
        <fullName evidence="3">Aromatic-ring-hydroxylating dioxygenase subunit beta</fullName>
    </submittedName>
</protein>
<evidence type="ECO:0000313" key="4">
    <source>
        <dbReference type="Proteomes" id="UP001501671"/>
    </source>
</evidence>
<sequence>MNAPIPAVAGVSDREVEAFLVREARLLDDRKFEEWMALFVPEGYYWAPARIGQASPRDEVSLIFDDREFMQNRIRRLRHPKVYGQQPASRAVRQVSNVVIDERDAATGEIEVRSVFFMFEHRPMLPAPLQRVFAGEYRHRLRPDGESFRMVWKKALLANCDSSFEPIFLYF</sequence>
<dbReference type="Pfam" id="PF00866">
    <property type="entry name" value="Ring_hydroxyl_B"/>
    <property type="match status" value="1"/>
</dbReference>